<sequence length="127" mass="14000">MSRLPRTQQGPRSKAHLGLATCGACRLEIMQAHCVGLASLCPEILSSGPTFDHCKRLDVLGVHWGPYVTGKEKKFDEYVLDIEHDNEFSAEAFNDEASTRLSQEILRNAGQACPLSDSIPTIFVIEL</sequence>
<dbReference type="AlphaFoldDB" id="A0AAV7LCY5"/>
<reference evidence="1" key="1">
    <citation type="journal article" date="2022" name="bioRxiv">
        <title>Sequencing and chromosome-scale assembly of the giantPleurodeles waltlgenome.</title>
        <authorList>
            <person name="Brown T."/>
            <person name="Elewa A."/>
            <person name="Iarovenko S."/>
            <person name="Subramanian E."/>
            <person name="Araus A.J."/>
            <person name="Petzold A."/>
            <person name="Susuki M."/>
            <person name="Suzuki K.-i.T."/>
            <person name="Hayashi T."/>
            <person name="Toyoda A."/>
            <person name="Oliveira C."/>
            <person name="Osipova E."/>
            <person name="Leigh N.D."/>
            <person name="Simon A."/>
            <person name="Yun M.H."/>
        </authorList>
    </citation>
    <scope>NUCLEOTIDE SEQUENCE</scope>
    <source>
        <strain evidence="1">20211129_DDA</strain>
        <tissue evidence="1">Liver</tissue>
    </source>
</reference>
<proteinExistence type="predicted"/>
<keyword evidence="2" id="KW-1185">Reference proteome</keyword>
<evidence type="ECO:0000313" key="1">
    <source>
        <dbReference type="EMBL" id="KAJ1089476.1"/>
    </source>
</evidence>
<dbReference type="Proteomes" id="UP001066276">
    <property type="component" value="Chromosome 11"/>
</dbReference>
<comment type="caution">
    <text evidence="1">The sequence shown here is derived from an EMBL/GenBank/DDBJ whole genome shotgun (WGS) entry which is preliminary data.</text>
</comment>
<protein>
    <submittedName>
        <fullName evidence="1">Uncharacterized protein</fullName>
    </submittedName>
</protein>
<organism evidence="1 2">
    <name type="scientific">Pleurodeles waltl</name>
    <name type="common">Iberian ribbed newt</name>
    <dbReference type="NCBI Taxonomy" id="8319"/>
    <lineage>
        <taxon>Eukaryota</taxon>
        <taxon>Metazoa</taxon>
        <taxon>Chordata</taxon>
        <taxon>Craniata</taxon>
        <taxon>Vertebrata</taxon>
        <taxon>Euteleostomi</taxon>
        <taxon>Amphibia</taxon>
        <taxon>Batrachia</taxon>
        <taxon>Caudata</taxon>
        <taxon>Salamandroidea</taxon>
        <taxon>Salamandridae</taxon>
        <taxon>Pleurodelinae</taxon>
        <taxon>Pleurodeles</taxon>
    </lineage>
</organism>
<name>A0AAV7LCY5_PLEWA</name>
<accession>A0AAV7LCY5</accession>
<evidence type="ECO:0000313" key="2">
    <source>
        <dbReference type="Proteomes" id="UP001066276"/>
    </source>
</evidence>
<gene>
    <name evidence="1" type="ORF">NDU88_002627</name>
</gene>
<dbReference type="EMBL" id="JANPWB010000015">
    <property type="protein sequence ID" value="KAJ1089476.1"/>
    <property type="molecule type" value="Genomic_DNA"/>
</dbReference>